<evidence type="ECO:0000313" key="2">
    <source>
        <dbReference type="EMBL" id="AEM84445.1"/>
    </source>
</evidence>
<sequence length="107" mass="11749">MLDVPLHIVVHLSRLLAAHRRRLNTPRGSRVLGTFRQAVMVLRWFRDRGCVHCLARDAGVSQATGYRYLHEAIDVLAAQAPDPHEVLKTSVPSASAPPPSSRNAGAH</sequence>
<dbReference type="EMBL" id="CP002994">
    <property type="protein sequence ID" value="AEM84445.1"/>
    <property type="molecule type" value="Genomic_DNA"/>
</dbReference>
<keyword evidence="3" id="KW-1185">Reference proteome</keyword>
<dbReference type="RefSeq" id="WP_014057932.1">
    <property type="nucleotide sequence ID" value="NC_015957.1"/>
</dbReference>
<dbReference type="Proteomes" id="UP000008703">
    <property type="component" value="Chromosome"/>
</dbReference>
<dbReference type="HOGENOM" id="CLU_2208663_0_0_11"/>
<dbReference type="KEGG" id="svl:Strvi_4891"/>
<accession>G2P553</accession>
<dbReference type="AlphaFoldDB" id="G2P553"/>
<proteinExistence type="predicted"/>
<name>G2P553_STRV4</name>
<evidence type="ECO:0000256" key="1">
    <source>
        <dbReference type="SAM" id="MobiDB-lite"/>
    </source>
</evidence>
<reference evidence="2" key="1">
    <citation type="submission" date="2011-08" db="EMBL/GenBank/DDBJ databases">
        <title>Complete sequence of chromosome of Streptomyces violaceusniger Tu 4113.</title>
        <authorList>
            <consortium name="US DOE Joint Genome Institute"/>
            <person name="Lucas S."/>
            <person name="Han J."/>
            <person name="Lapidus A."/>
            <person name="Cheng J.-F."/>
            <person name="Goodwin L."/>
            <person name="Pitluck S."/>
            <person name="Peters L."/>
            <person name="Ivanova N."/>
            <person name="Daligault H."/>
            <person name="Detter J.C."/>
            <person name="Han C."/>
            <person name="Tapia R."/>
            <person name="Land M."/>
            <person name="Hauser L."/>
            <person name="Kyrpides N."/>
            <person name="Ivanova N."/>
            <person name="Pagani I."/>
            <person name="Hagen A."/>
            <person name="Katz L."/>
            <person name="Fiedler H.-P."/>
            <person name="Keasling J."/>
            <person name="Fortman J."/>
            <person name="Woyke T."/>
        </authorList>
    </citation>
    <scope>NUCLEOTIDE SEQUENCE [LARGE SCALE GENOMIC DNA]</scope>
    <source>
        <strain evidence="2">Tu 4113</strain>
    </source>
</reference>
<gene>
    <name evidence="2" type="ORF">Strvi_4891</name>
</gene>
<protein>
    <submittedName>
        <fullName evidence="2">Transposase IS4 family protein</fullName>
    </submittedName>
</protein>
<feature type="region of interest" description="Disordered" evidence="1">
    <location>
        <begin position="86"/>
        <end position="107"/>
    </location>
</feature>
<organism evidence="2 3">
    <name type="scientific">Streptomyces violaceusniger (strain Tu 4113)</name>
    <dbReference type="NCBI Taxonomy" id="653045"/>
    <lineage>
        <taxon>Bacteria</taxon>
        <taxon>Bacillati</taxon>
        <taxon>Actinomycetota</taxon>
        <taxon>Actinomycetes</taxon>
        <taxon>Kitasatosporales</taxon>
        <taxon>Streptomycetaceae</taxon>
        <taxon>Streptomyces</taxon>
        <taxon>Streptomyces violaceusniger group</taxon>
    </lineage>
</organism>
<dbReference type="eggNOG" id="ENOG5033Q9G">
    <property type="taxonomic scope" value="Bacteria"/>
</dbReference>
<evidence type="ECO:0000313" key="3">
    <source>
        <dbReference type="Proteomes" id="UP000008703"/>
    </source>
</evidence>